<evidence type="ECO:0000313" key="2">
    <source>
        <dbReference type="Proteomes" id="UP000777438"/>
    </source>
</evidence>
<comment type="caution">
    <text evidence="1">The sequence shown here is derived from an EMBL/GenBank/DDBJ whole genome shotgun (WGS) entry which is preliminary data.</text>
</comment>
<evidence type="ECO:0008006" key="3">
    <source>
        <dbReference type="Google" id="ProtNLM"/>
    </source>
</evidence>
<dbReference type="OrthoDB" id="5273847at2759"/>
<dbReference type="SUPFAM" id="SSF81383">
    <property type="entry name" value="F-box domain"/>
    <property type="match status" value="1"/>
</dbReference>
<sequence length="688" mass="77088">MSGQDPRCRYCTLCGVVCRSRHMVGFDPDARLDWSGEVRAVKSRQGRENPALTGLGFFTNCIRASRNPDETYLDNRNHLINFDLLNMSKSYWTFMFHEECWQLLLAKIRSQPGQETQSAARIAAKLFDVLYCLPWERVVAPAHDFGGAAYFGSLLSRAQSWGFLMAEPSREFAYLPDRGAVNPFWGCPPPLPSTNPTDECFSTLPREINGLILEFMASRDICNLRLASRTMMILAHPNNLPQTFWASRFGPQNEMGFFACGHPHLEKTNWRSLYVDLKQALADTTRGGQLRNRRRIWRVLDAVTRCMIPLLQQPDTATNQPMDLTLAPYDTYSLGKRMQTYIRAGNLDASEEGDAFNTETIIFFPENSNMTTCHLAVSFLTFNCTTFICGFRVLVTNGESELSRAGLILPATETKLPLDLLISISVQVVSSTAGVVGLHVFPDAQFTQLSSLGAAILGSFPADTGIATLRPRQGSRTAGLVIGTDACKVISIQLVESQDLSALTPAKPSIDRNEKLTVPLWQPFPPSMPNVILLPALATSREQKHSSMCLNMNFGGPDGCWLPLLTRVVARYGFSDHYMYIQSLSFVYTGFGDTWRYTYGLRYRGSRRHNSVADQFIDGPGGERIVEIRLNQPSGWLTCLEMRTNRGRVMDLSTSSPNNAPMDHFRFPYMQVIEIPRDCQMTSFLAEA</sequence>
<dbReference type="EMBL" id="JAGPYM010000001">
    <property type="protein sequence ID" value="KAH6900588.1"/>
    <property type="molecule type" value="Genomic_DNA"/>
</dbReference>
<accession>A0A9P9AXV5</accession>
<dbReference type="InterPro" id="IPR036047">
    <property type="entry name" value="F-box-like_dom_sf"/>
</dbReference>
<name>A0A9P9AXV5_9HYPO</name>
<proteinExistence type="predicted"/>
<protein>
    <recommendedName>
        <fullName evidence="3">F-box domain-containing protein</fullName>
    </recommendedName>
</protein>
<organism evidence="1 2">
    <name type="scientific">Thelonectria olida</name>
    <dbReference type="NCBI Taxonomy" id="1576542"/>
    <lineage>
        <taxon>Eukaryota</taxon>
        <taxon>Fungi</taxon>
        <taxon>Dikarya</taxon>
        <taxon>Ascomycota</taxon>
        <taxon>Pezizomycotina</taxon>
        <taxon>Sordariomycetes</taxon>
        <taxon>Hypocreomycetidae</taxon>
        <taxon>Hypocreales</taxon>
        <taxon>Nectriaceae</taxon>
        <taxon>Thelonectria</taxon>
    </lineage>
</organism>
<keyword evidence="2" id="KW-1185">Reference proteome</keyword>
<dbReference type="SUPFAM" id="SSF51101">
    <property type="entry name" value="Mannose-binding lectins"/>
    <property type="match status" value="1"/>
</dbReference>
<reference evidence="1 2" key="1">
    <citation type="journal article" date="2021" name="Nat. Commun.">
        <title>Genetic determinants of endophytism in the Arabidopsis root mycobiome.</title>
        <authorList>
            <person name="Mesny F."/>
            <person name="Miyauchi S."/>
            <person name="Thiergart T."/>
            <person name="Pickel B."/>
            <person name="Atanasova L."/>
            <person name="Karlsson M."/>
            <person name="Huettel B."/>
            <person name="Barry K.W."/>
            <person name="Haridas S."/>
            <person name="Chen C."/>
            <person name="Bauer D."/>
            <person name="Andreopoulos W."/>
            <person name="Pangilinan J."/>
            <person name="LaButti K."/>
            <person name="Riley R."/>
            <person name="Lipzen A."/>
            <person name="Clum A."/>
            <person name="Drula E."/>
            <person name="Henrissat B."/>
            <person name="Kohler A."/>
            <person name="Grigoriev I.V."/>
            <person name="Martin F.M."/>
            <person name="Hacquard S."/>
        </authorList>
    </citation>
    <scope>NUCLEOTIDE SEQUENCE [LARGE SCALE GENOMIC DNA]</scope>
    <source>
        <strain evidence="1 2">MPI-CAGE-CH-0241</strain>
    </source>
</reference>
<evidence type="ECO:0000313" key="1">
    <source>
        <dbReference type="EMBL" id="KAH6900588.1"/>
    </source>
</evidence>
<dbReference type="Proteomes" id="UP000777438">
    <property type="component" value="Unassembled WGS sequence"/>
</dbReference>
<gene>
    <name evidence="1" type="ORF">B0T10DRAFT_600861</name>
</gene>
<dbReference type="AlphaFoldDB" id="A0A9P9AXV5"/>
<dbReference type="InterPro" id="IPR036404">
    <property type="entry name" value="Jacalin-like_lectin_dom_sf"/>
</dbReference>